<organism evidence="8 9">
    <name type="scientific">Acidiphilium acidophilum</name>
    <name type="common">Thiobacillus acidophilus</name>
    <dbReference type="NCBI Taxonomy" id="76588"/>
    <lineage>
        <taxon>Bacteria</taxon>
        <taxon>Pseudomonadati</taxon>
        <taxon>Pseudomonadota</taxon>
        <taxon>Alphaproteobacteria</taxon>
        <taxon>Acetobacterales</taxon>
        <taxon>Acidocellaceae</taxon>
        <taxon>Acidiphilium</taxon>
    </lineage>
</organism>
<dbReference type="SUPFAM" id="SSF51569">
    <property type="entry name" value="Aldolase"/>
    <property type="match status" value="1"/>
</dbReference>
<keyword evidence="9" id="KW-1185">Reference proteome</keyword>
<sequence length="217" mass="22193">MTSTTALDNTNALADLLAISPVVPVLTIEDVSHAIPLARALLEGGIGVVEVTLRTEAAMAAMAAMIAEVPDMVVGAGTVLTAAQYRAVADLGARFVVSPGSSPSVLEAAAASRTPFLPGAATPTEVLHLLEAGYRLQKFFPAEPAGGIPMLKSIGAPITDVRFCPTGGITPANAPAYLALANVICVGGSWLTPSDAMRRGDWPHITKLAADASALKR</sequence>
<proteinExistence type="inferred from homology"/>
<comment type="caution">
    <text evidence="8">The sequence shown here is derived from an EMBL/GenBank/DDBJ whole genome shotgun (WGS) entry which is preliminary data.</text>
</comment>
<dbReference type="NCBIfam" id="NF004325">
    <property type="entry name" value="PRK05718.1"/>
    <property type="match status" value="1"/>
</dbReference>
<dbReference type="Proteomes" id="UP001279553">
    <property type="component" value="Unassembled WGS sequence"/>
</dbReference>
<dbReference type="PROSITE" id="PS00159">
    <property type="entry name" value="ALDOLASE_KDPG_KHG_1"/>
    <property type="match status" value="1"/>
</dbReference>
<reference evidence="8 9" key="1">
    <citation type="submission" date="2023-11" db="EMBL/GenBank/DDBJ databases">
        <title>MicrobeMod: A computational toolkit for identifying prokaryotic methylation and restriction-modification with nanopore sequencing.</title>
        <authorList>
            <person name="Crits-Christoph A."/>
            <person name="Kang S.C."/>
            <person name="Lee H."/>
            <person name="Ostrov N."/>
        </authorList>
    </citation>
    <scope>NUCLEOTIDE SEQUENCE [LARGE SCALE GENOMIC DNA]</scope>
    <source>
        <strain evidence="8 9">DSMZ 700</strain>
    </source>
</reference>
<evidence type="ECO:0000256" key="4">
    <source>
        <dbReference type="ARBA" id="ARBA00011233"/>
    </source>
</evidence>
<evidence type="ECO:0000313" key="9">
    <source>
        <dbReference type="Proteomes" id="UP001279553"/>
    </source>
</evidence>
<gene>
    <name evidence="8" type="primary">eda</name>
    <name evidence="8" type="ORF">SIL87_06725</name>
</gene>
<dbReference type="PANTHER" id="PTHR30246:SF1">
    <property type="entry name" value="2-DEHYDRO-3-DEOXY-6-PHOSPHOGALACTONATE ALDOLASE-RELATED"/>
    <property type="match status" value="1"/>
</dbReference>
<dbReference type="GO" id="GO:0008675">
    <property type="term" value="F:2-dehydro-3-deoxy-phosphogluconate aldolase activity"/>
    <property type="evidence" value="ECO:0007669"/>
    <property type="project" value="UniProtKB-EC"/>
</dbReference>
<name>A0AAW9DQF1_ACIAO</name>
<dbReference type="CDD" id="cd00452">
    <property type="entry name" value="KDPG_aldolase"/>
    <property type="match status" value="1"/>
</dbReference>
<evidence type="ECO:0000256" key="2">
    <source>
        <dbReference type="ARBA" id="ARBA00004736"/>
    </source>
</evidence>
<evidence type="ECO:0000256" key="5">
    <source>
        <dbReference type="ARBA" id="ARBA00013063"/>
    </source>
</evidence>
<comment type="similarity">
    <text evidence="3">Belongs to the KHG/KDPG aldolase family.</text>
</comment>
<comment type="catalytic activity">
    <reaction evidence="1">
        <text>2-dehydro-3-deoxy-6-phospho-D-gluconate = D-glyceraldehyde 3-phosphate + pyruvate</text>
        <dbReference type="Rhea" id="RHEA:17089"/>
        <dbReference type="ChEBI" id="CHEBI:15361"/>
        <dbReference type="ChEBI" id="CHEBI:57569"/>
        <dbReference type="ChEBI" id="CHEBI:59776"/>
        <dbReference type="EC" id="4.1.2.14"/>
    </reaction>
</comment>
<dbReference type="InterPro" id="IPR013785">
    <property type="entry name" value="Aldolase_TIM"/>
</dbReference>
<comment type="subunit">
    <text evidence="4">Homotrimer.</text>
</comment>
<dbReference type="EC" id="4.1.2.14" evidence="5"/>
<dbReference type="InterPro" id="IPR000887">
    <property type="entry name" value="Aldlse_KDPG_KHG"/>
</dbReference>
<evidence type="ECO:0000313" key="8">
    <source>
        <dbReference type="EMBL" id="MDX5930455.1"/>
    </source>
</evidence>
<dbReference type="Pfam" id="PF01081">
    <property type="entry name" value="Aldolase"/>
    <property type="match status" value="1"/>
</dbReference>
<dbReference type="InterPro" id="IPR031337">
    <property type="entry name" value="KDPG/KHG_AS_1"/>
</dbReference>
<dbReference type="PANTHER" id="PTHR30246">
    <property type="entry name" value="2-KETO-3-DEOXY-6-PHOSPHOGLUCONATE ALDOLASE"/>
    <property type="match status" value="1"/>
</dbReference>
<keyword evidence="7" id="KW-0119">Carbohydrate metabolism</keyword>
<accession>A0AAW9DQF1</accession>
<evidence type="ECO:0000256" key="6">
    <source>
        <dbReference type="ARBA" id="ARBA00023239"/>
    </source>
</evidence>
<dbReference type="RefSeq" id="WP_319613400.1">
    <property type="nucleotide sequence ID" value="NZ_JAWXYB010000018.1"/>
</dbReference>
<comment type="pathway">
    <text evidence="2">Carbohydrate acid metabolism; 2-dehydro-3-deoxy-D-gluconate degradation; D-glyceraldehyde 3-phosphate and pyruvate from 2-dehydro-3-deoxy-D-gluconate: step 2/2.</text>
</comment>
<protein>
    <recommendedName>
        <fullName evidence="5">2-dehydro-3-deoxy-phosphogluconate aldolase</fullName>
        <ecNumber evidence="5">4.1.2.14</ecNumber>
    </recommendedName>
</protein>
<evidence type="ECO:0000256" key="1">
    <source>
        <dbReference type="ARBA" id="ARBA00000654"/>
    </source>
</evidence>
<evidence type="ECO:0000256" key="7">
    <source>
        <dbReference type="ARBA" id="ARBA00023277"/>
    </source>
</evidence>
<dbReference type="EMBL" id="JAWXYB010000018">
    <property type="protein sequence ID" value="MDX5930455.1"/>
    <property type="molecule type" value="Genomic_DNA"/>
</dbReference>
<keyword evidence="6 8" id="KW-0456">Lyase</keyword>
<dbReference type="Gene3D" id="3.20.20.70">
    <property type="entry name" value="Aldolase class I"/>
    <property type="match status" value="1"/>
</dbReference>
<evidence type="ECO:0000256" key="3">
    <source>
        <dbReference type="ARBA" id="ARBA00006906"/>
    </source>
</evidence>
<dbReference type="AlphaFoldDB" id="A0AAW9DQF1"/>
<dbReference type="NCBIfam" id="TIGR01182">
    <property type="entry name" value="eda"/>
    <property type="match status" value="1"/>
</dbReference>